<accession>A0ABU0IHG0</accession>
<dbReference type="EMBL" id="JAUSWH010000010">
    <property type="protein sequence ID" value="MDQ0456815.1"/>
    <property type="molecule type" value="Genomic_DNA"/>
</dbReference>
<evidence type="ECO:0000313" key="2">
    <source>
        <dbReference type="EMBL" id="MDQ0456815.1"/>
    </source>
</evidence>
<keyword evidence="3" id="KW-1185">Reference proteome</keyword>
<dbReference type="Proteomes" id="UP001235269">
    <property type="component" value="Unassembled WGS sequence"/>
</dbReference>
<organism evidence="2 3">
    <name type="scientific">Rhizobium paknamense</name>
    <dbReference type="NCBI Taxonomy" id="1206817"/>
    <lineage>
        <taxon>Bacteria</taxon>
        <taxon>Pseudomonadati</taxon>
        <taxon>Pseudomonadota</taxon>
        <taxon>Alphaproteobacteria</taxon>
        <taxon>Hyphomicrobiales</taxon>
        <taxon>Rhizobiaceae</taxon>
        <taxon>Rhizobium/Agrobacterium group</taxon>
        <taxon>Rhizobium</taxon>
    </lineage>
</organism>
<reference evidence="2 3" key="1">
    <citation type="submission" date="2023-07" db="EMBL/GenBank/DDBJ databases">
        <title>Genomic Encyclopedia of Type Strains, Phase IV (KMG-IV): sequencing the most valuable type-strain genomes for metagenomic binning, comparative biology and taxonomic classification.</title>
        <authorList>
            <person name="Goeker M."/>
        </authorList>
    </citation>
    <scope>NUCLEOTIDE SEQUENCE [LARGE SCALE GENOMIC DNA]</scope>
    <source>
        <strain evidence="2 3">DSM 100301</strain>
    </source>
</reference>
<gene>
    <name evidence="2" type="ORF">QO005_003160</name>
</gene>
<protein>
    <submittedName>
        <fullName evidence="2">Rdx family selenoprotein</fullName>
    </submittedName>
</protein>
<feature type="compositionally biased region" description="Basic and acidic residues" evidence="1">
    <location>
        <begin position="39"/>
        <end position="63"/>
    </location>
</feature>
<proteinExistence type="predicted"/>
<evidence type="ECO:0000313" key="3">
    <source>
        <dbReference type="Proteomes" id="UP001235269"/>
    </source>
</evidence>
<sequence>MSVKLLELAIHGEFGDGSLVWQRKQHGNDAGEIARLCQRGRDVGRDKAGTNESKRGERLSGSM</sequence>
<name>A0ABU0IHG0_9HYPH</name>
<evidence type="ECO:0000256" key="1">
    <source>
        <dbReference type="SAM" id="MobiDB-lite"/>
    </source>
</evidence>
<comment type="caution">
    <text evidence="2">The sequence shown here is derived from an EMBL/GenBank/DDBJ whole genome shotgun (WGS) entry which is preliminary data.</text>
</comment>
<feature type="region of interest" description="Disordered" evidence="1">
    <location>
        <begin position="38"/>
        <end position="63"/>
    </location>
</feature>